<keyword evidence="6 9" id="KW-0694">RNA-binding</keyword>
<dbReference type="Gene3D" id="1.10.720.10">
    <property type="match status" value="1"/>
</dbReference>
<dbReference type="InterPro" id="IPR011129">
    <property type="entry name" value="CSD"/>
</dbReference>
<feature type="compositionally biased region" description="Basic residues" evidence="12">
    <location>
        <begin position="260"/>
        <end position="272"/>
    </location>
</feature>
<dbReference type="NCBIfam" id="NF006886">
    <property type="entry name" value="PRK09376.1"/>
    <property type="match status" value="1"/>
</dbReference>
<dbReference type="SUPFAM" id="SSF52540">
    <property type="entry name" value="P-loop containing nucleoside triphosphate hydrolases"/>
    <property type="match status" value="1"/>
</dbReference>
<dbReference type="Gene3D" id="2.40.50.140">
    <property type="entry name" value="Nucleic acid-binding proteins"/>
    <property type="match status" value="1"/>
</dbReference>
<dbReference type="InterPro" id="IPR041703">
    <property type="entry name" value="Rho_factor_ATP-bd"/>
</dbReference>
<evidence type="ECO:0000259" key="13">
    <source>
        <dbReference type="PROSITE" id="PS51856"/>
    </source>
</evidence>
<evidence type="ECO:0000256" key="1">
    <source>
        <dbReference type="ARBA" id="ARBA00022472"/>
    </source>
</evidence>
<dbReference type="SUPFAM" id="SSF68912">
    <property type="entry name" value="Rho N-terminal domain-like"/>
    <property type="match status" value="1"/>
</dbReference>
<feature type="binding site" evidence="9">
    <location>
        <position position="456"/>
    </location>
    <ligand>
        <name>ATP</name>
        <dbReference type="ChEBI" id="CHEBI:30616"/>
    </ligand>
</feature>
<dbReference type="InterPro" id="IPR000194">
    <property type="entry name" value="ATPase_F1/V1/A1_a/bsu_nucl-bd"/>
</dbReference>
<dbReference type="Gene3D" id="3.40.50.300">
    <property type="entry name" value="P-loop containing nucleotide triphosphate hydrolases"/>
    <property type="match status" value="1"/>
</dbReference>
<reference evidence="15" key="1">
    <citation type="journal article" date="2019" name="Int. J. Syst. Evol. Microbiol.">
        <title>The Global Catalogue of Microorganisms (GCM) 10K type strain sequencing project: providing services to taxonomists for standard genome sequencing and annotation.</title>
        <authorList>
            <consortium name="The Broad Institute Genomics Platform"/>
            <consortium name="The Broad Institute Genome Sequencing Center for Infectious Disease"/>
            <person name="Wu L."/>
            <person name="Ma J."/>
        </authorList>
    </citation>
    <scope>NUCLEOTIDE SEQUENCE [LARGE SCALE GENOMIC DNA]</scope>
    <source>
        <strain evidence="15">DT72</strain>
    </source>
</reference>
<evidence type="ECO:0000256" key="11">
    <source>
        <dbReference type="PROSITE-ProRule" id="PRU01203"/>
    </source>
</evidence>
<dbReference type="SMART" id="SM00959">
    <property type="entry name" value="Rho_N"/>
    <property type="match status" value="1"/>
</dbReference>
<keyword evidence="8 9" id="KW-0804">Transcription</keyword>
<keyword evidence="4 9" id="KW-0347">Helicase</keyword>
<evidence type="ECO:0000256" key="5">
    <source>
        <dbReference type="ARBA" id="ARBA00022840"/>
    </source>
</evidence>
<evidence type="ECO:0000256" key="4">
    <source>
        <dbReference type="ARBA" id="ARBA00022806"/>
    </source>
</evidence>
<feature type="binding site" evidence="9">
    <location>
        <begin position="425"/>
        <end position="430"/>
    </location>
    <ligand>
        <name>ATP</name>
        <dbReference type="ChEBI" id="CHEBI:30616"/>
    </ligand>
</feature>
<accession>A0ABW4P6T9</accession>
<dbReference type="SMART" id="SM00382">
    <property type="entry name" value="AAA"/>
    <property type="match status" value="1"/>
</dbReference>
<feature type="domain" description="Rho RNA-BD" evidence="13">
    <location>
        <begin position="291"/>
        <end position="370"/>
    </location>
</feature>
<dbReference type="PANTHER" id="PTHR46425:SF1">
    <property type="entry name" value="TRANSCRIPTION TERMINATION FACTOR RHO"/>
    <property type="match status" value="1"/>
</dbReference>
<gene>
    <name evidence="9 14" type="primary">rho</name>
    <name evidence="14" type="ORF">ACFSJG_11055</name>
</gene>
<dbReference type="InterPro" id="IPR027417">
    <property type="entry name" value="P-loop_NTPase"/>
</dbReference>
<keyword evidence="3 9" id="KW-0378">Hydrolase</keyword>
<keyword evidence="5 9" id="KW-0067">ATP-binding</keyword>
<feature type="compositionally biased region" description="Low complexity" evidence="12">
    <location>
        <begin position="90"/>
        <end position="103"/>
    </location>
</feature>
<comment type="similarity">
    <text evidence="9 11">Belongs to the Rho family.</text>
</comment>
<feature type="compositionally biased region" description="Basic and acidic residues" evidence="12">
    <location>
        <begin position="245"/>
        <end position="259"/>
    </location>
</feature>
<comment type="caution">
    <text evidence="14">The sequence shown here is derived from an EMBL/GenBank/DDBJ whole genome shotgun (WGS) entry which is preliminary data.</text>
</comment>
<dbReference type="Pfam" id="PF07498">
    <property type="entry name" value="Rho_N"/>
    <property type="match status" value="1"/>
</dbReference>
<evidence type="ECO:0000256" key="12">
    <source>
        <dbReference type="SAM" id="MobiDB-lite"/>
    </source>
</evidence>
<dbReference type="HAMAP" id="MF_01884">
    <property type="entry name" value="Rho"/>
    <property type="match status" value="1"/>
</dbReference>
<dbReference type="PANTHER" id="PTHR46425">
    <property type="entry name" value="TRANSCRIPTION TERMINATION FACTOR RHO"/>
    <property type="match status" value="1"/>
</dbReference>
<comment type="caution">
    <text evidence="9">Lacks conserved residue(s) required for the propagation of feature annotation.</text>
</comment>
<evidence type="ECO:0000256" key="9">
    <source>
        <dbReference type="HAMAP-Rule" id="MF_01884"/>
    </source>
</evidence>
<dbReference type="InterPro" id="IPR004665">
    <property type="entry name" value="Term_rho"/>
</dbReference>
<dbReference type="InterPro" id="IPR036269">
    <property type="entry name" value="Rho_N_sf"/>
</dbReference>
<comment type="subunit">
    <text evidence="9">Homohexamer. The homohexamer assembles into an open ring structure.</text>
</comment>
<dbReference type="Pfam" id="PF07497">
    <property type="entry name" value="Rho_RNA_bind"/>
    <property type="match status" value="1"/>
</dbReference>
<dbReference type="NCBIfam" id="TIGR00767">
    <property type="entry name" value="rho"/>
    <property type="match status" value="1"/>
</dbReference>
<keyword evidence="2 9" id="KW-0547">Nucleotide-binding</keyword>
<evidence type="ECO:0000256" key="2">
    <source>
        <dbReference type="ARBA" id="ARBA00022741"/>
    </source>
</evidence>
<feature type="compositionally biased region" description="Low complexity" evidence="12">
    <location>
        <begin position="165"/>
        <end position="187"/>
    </location>
</feature>
<dbReference type="EC" id="3.6.4.-" evidence="9 10"/>
<proteinExistence type="inferred from homology"/>
<evidence type="ECO:0000313" key="14">
    <source>
        <dbReference type="EMBL" id="MFD1812755.1"/>
    </source>
</evidence>
<keyword evidence="7 9" id="KW-0805">Transcription regulation</keyword>
<feature type="region of interest" description="Disordered" evidence="12">
    <location>
        <begin position="83"/>
        <end position="285"/>
    </location>
</feature>
<dbReference type="PROSITE" id="PS51856">
    <property type="entry name" value="RHO_RNA_BD"/>
    <property type="match status" value="1"/>
</dbReference>
<sequence length="671" mass="72088">MTDTDLIATPVLDDAVSTASGSTGGAQTSQTASAVTAATKRADARRGAGLSGMVLTELRALAGELGIKGTSGMRKGDLIAAIKERQGGSAPKAATNKAPAKNEAPAKVDAPAKDDAPAKREAPAKKAKAESGDAGEQTAIAIAEVDTQAEGEQGGRRGRQRRGASRPAGSAAPEQAEAPEQQPARQEQQPRQEQGNERPRRERGQGDRNQGDRNQGDRSQGERGQGGRNQDRNQDDRGQGNGPRNESRDNRDDDGEGRGRRGRRFRERRRGRERGEGGGGGDVEIREDDVLQPVAGILDVLDNYAFVRTSGYLAGPNDVYVSMNLIRKNGLRRGDAITGAVRVPREGESGGSQRQKFNPLVRIDTVNGGDVEAAKRRPEFNKLTPLYPNQRLRLETTPNILTTRVIDLIMPIGKGQRALIVSPPKAGKTTVLQDIANAIATNNPECYLMVVLVDERPEEVTDMQRSVKGEVIASTFDRPPSDHTSVAELAIERAKRLVEQGRDVIVLLDSITRLGRAYNNSSPASGRILSGGVDSTALYPPKRFLGAARNIENGGSLTIIATAMVETGSTGDTVIFEEFKGTGNAELKLDRKIAERRVFPAVDVNPSGTRKDELLMSPDEFAVVHKLRRVLSGLDSHQAIDLLIDRLKKSKSNVEFLMQVTKTAPGAIGDD</sequence>
<feature type="binding site" evidence="9">
    <location>
        <begin position="413"/>
        <end position="418"/>
    </location>
    <ligand>
        <name>ATP</name>
        <dbReference type="ChEBI" id="CHEBI:30616"/>
    </ligand>
</feature>
<dbReference type="Proteomes" id="UP001597286">
    <property type="component" value="Unassembled WGS sequence"/>
</dbReference>
<dbReference type="SUPFAM" id="SSF50249">
    <property type="entry name" value="Nucleic acid-binding proteins"/>
    <property type="match status" value="1"/>
</dbReference>
<dbReference type="InterPro" id="IPR011113">
    <property type="entry name" value="Rho_RNA-bd"/>
</dbReference>
<keyword evidence="15" id="KW-1185">Reference proteome</keyword>
<evidence type="ECO:0000256" key="8">
    <source>
        <dbReference type="ARBA" id="ARBA00023163"/>
    </source>
</evidence>
<protein>
    <recommendedName>
        <fullName evidence="9 10">Transcription termination factor Rho</fullName>
        <ecNumber evidence="9 10">3.6.4.-</ecNumber>
    </recommendedName>
    <alternativeName>
        <fullName evidence="9">ATP-dependent helicase Rho</fullName>
    </alternativeName>
</protein>
<evidence type="ECO:0000256" key="10">
    <source>
        <dbReference type="NCBIfam" id="TIGR00767"/>
    </source>
</evidence>
<evidence type="ECO:0000256" key="3">
    <source>
        <dbReference type="ARBA" id="ARBA00022801"/>
    </source>
</evidence>
<evidence type="ECO:0000313" key="15">
    <source>
        <dbReference type="Proteomes" id="UP001597286"/>
    </source>
</evidence>
<organism evidence="14 15">
    <name type="scientific">Rhodococcus gannanensis</name>
    <dbReference type="NCBI Taxonomy" id="1960308"/>
    <lineage>
        <taxon>Bacteria</taxon>
        <taxon>Bacillati</taxon>
        <taxon>Actinomycetota</taxon>
        <taxon>Actinomycetes</taxon>
        <taxon>Mycobacteriales</taxon>
        <taxon>Nocardiaceae</taxon>
        <taxon>Rhodococcus</taxon>
    </lineage>
</organism>
<dbReference type="CDD" id="cd01128">
    <property type="entry name" value="rho_factor_C"/>
    <property type="match status" value="1"/>
</dbReference>
<feature type="compositionally biased region" description="Basic and acidic residues" evidence="12">
    <location>
        <begin position="188"/>
        <end position="221"/>
    </location>
</feature>
<feature type="compositionally biased region" description="Basic and acidic residues" evidence="12">
    <location>
        <begin position="229"/>
        <end position="238"/>
    </location>
</feature>
<feature type="region of interest" description="Disordered" evidence="12">
    <location>
        <begin position="16"/>
        <end position="48"/>
    </location>
</feature>
<dbReference type="InterPro" id="IPR003593">
    <property type="entry name" value="AAA+_ATPase"/>
</dbReference>
<dbReference type="EMBL" id="JBHUFB010000010">
    <property type="protein sequence ID" value="MFD1812755.1"/>
    <property type="molecule type" value="Genomic_DNA"/>
</dbReference>
<feature type="compositionally biased region" description="Basic and acidic residues" evidence="12">
    <location>
        <begin position="104"/>
        <end position="131"/>
    </location>
</feature>
<dbReference type="SMART" id="SM00357">
    <property type="entry name" value="CSP"/>
    <property type="match status" value="1"/>
</dbReference>
<keyword evidence="1 9" id="KW-0806">Transcription termination</keyword>
<evidence type="ECO:0000256" key="6">
    <source>
        <dbReference type="ARBA" id="ARBA00022884"/>
    </source>
</evidence>
<dbReference type="Pfam" id="PF00006">
    <property type="entry name" value="ATP-synt_ab"/>
    <property type="match status" value="1"/>
</dbReference>
<comment type="function">
    <text evidence="9">Facilitates transcription termination by a mechanism that involves Rho binding to the nascent RNA, activation of Rho's RNA-dependent ATPase activity, and release of the mRNA from the DNA template.</text>
</comment>
<dbReference type="InterPro" id="IPR012340">
    <property type="entry name" value="NA-bd_OB-fold"/>
</dbReference>
<dbReference type="InterPro" id="IPR011112">
    <property type="entry name" value="Rho-like_N"/>
</dbReference>
<feature type="compositionally biased region" description="Low complexity" evidence="12">
    <location>
        <begin position="26"/>
        <end position="39"/>
    </location>
</feature>
<evidence type="ECO:0000256" key="7">
    <source>
        <dbReference type="ARBA" id="ARBA00023015"/>
    </source>
</evidence>
<dbReference type="RefSeq" id="WP_378485286.1">
    <property type="nucleotide sequence ID" value="NZ_JBHUFB010000010.1"/>
</dbReference>
<name>A0ABW4P6T9_9NOCA</name>